<dbReference type="EMBL" id="JALN02000001">
    <property type="protein sequence ID" value="KDF02042.1"/>
    <property type="molecule type" value="Genomic_DNA"/>
</dbReference>
<dbReference type="Proteomes" id="UP000022835">
    <property type="component" value="Unassembled WGS sequence"/>
</dbReference>
<evidence type="ECO:0000313" key="8">
    <source>
        <dbReference type="EMBL" id="KDF02042.1"/>
    </source>
</evidence>
<evidence type="ECO:0000256" key="3">
    <source>
        <dbReference type="ARBA" id="ARBA00022692"/>
    </source>
</evidence>
<proteinExistence type="inferred from homology"/>
<feature type="transmembrane region" description="Helical" evidence="6">
    <location>
        <begin position="136"/>
        <end position="154"/>
    </location>
</feature>
<dbReference type="RefSeq" id="WP_051660234.1">
    <property type="nucleotide sequence ID" value="NZ_JALN02000001.1"/>
</dbReference>
<comment type="caution">
    <text evidence="8">The sequence shown here is derived from an EMBL/GenBank/DDBJ whole genome shotgun (WGS) entry which is preliminary data.</text>
</comment>
<protein>
    <recommendedName>
        <fullName evidence="7">Amino acid permease/ SLC12A domain-containing protein</fullName>
    </recommendedName>
</protein>
<feature type="transmembrane region" description="Helical" evidence="6">
    <location>
        <begin position="381"/>
        <end position="406"/>
    </location>
</feature>
<feature type="transmembrane region" description="Helical" evidence="6">
    <location>
        <begin position="298"/>
        <end position="327"/>
    </location>
</feature>
<feature type="domain" description="Amino acid permease/ SLC12A" evidence="7">
    <location>
        <begin position="47"/>
        <end position="423"/>
    </location>
</feature>
<dbReference type="GO" id="GO:0016020">
    <property type="term" value="C:membrane"/>
    <property type="evidence" value="ECO:0007669"/>
    <property type="project" value="UniProtKB-SubCell"/>
</dbReference>
<evidence type="ECO:0000256" key="1">
    <source>
        <dbReference type="ARBA" id="ARBA00004141"/>
    </source>
</evidence>
<keyword evidence="4 6" id="KW-1133">Transmembrane helix</keyword>
<feature type="transmembrane region" description="Helical" evidence="6">
    <location>
        <begin position="105"/>
        <end position="124"/>
    </location>
</feature>
<feature type="transmembrane region" description="Helical" evidence="6">
    <location>
        <begin position="161"/>
        <end position="184"/>
    </location>
</feature>
<feature type="transmembrane region" description="Helical" evidence="6">
    <location>
        <begin position="49"/>
        <end position="69"/>
    </location>
</feature>
<dbReference type="PANTHER" id="PTHR42770:SF16">
    <property type="entry name" value="AMINO ACID PERMEASE"/>
    <property type="match status" value="1"/>
</dbReference>
<reference evidence="8" key="1">
    <citation type="submission" date="2014-05" db="EMBL/GenBank/DDBJ databases">
        <title>Genome sequence of Mycobacterium aromaticivorans strain JS19b1T (= DSM 45407T).</title>
        <authorList>
            <person name="Kwak Y."/>
            <person name="Park G.-S."/>
            <person name="Li Q.X."/>
            <person name="Lee S.-E."/>
            <person name="Shin J.-H."/>
        </authorList>
    </citation>
    <scope>NUCLEOTIDE SEQUENCE [LARGE SCALE GENOMIC DNA]</scope>
    <source>
        <strain evidence="8">JS19b1</strain>
    </source>
</reference>
<sequence length="482" mass="49581">MAGQEASGDPALRRTLSVWSAVGVSVALMAPSMAVNINPQGTAAAVGRAVPLAFLLATVGVLLIAHTFVRLAQRFSHAGSVYAFVGVTLGPRAGSVAGWLNAGTYVFFGAVTATAAGIFLTDLARKVASPNELPDWVAFVSGWLVLAAVWWLAAREIKGGATVLLVTEGLTVMLILVVAAITLGKVIAGHTPGGQHLDMSVFSVAPGTSVSTVFLGIVFGFLSFAGFEAAATLGEETEAPRRNIPRAILGTALFGGMFFVTVTAIEMMAFGTDSAGVAAFAKSDALMGDIAEQYVAPWLSYVIVVGATFSAAACCLASVVGASRLLFALSRDGIGPAALAAVHPRRNIPHVAAAAAVAAVFAIQAIGWVALRARPFDVFSIAATAGTLILLVAYALATLGAVRLLFLARDTQIRKSEVILPLLGLALLGYTLYRNVIPWPHGSAVWGPCLAVAVLVLVVAGVLARPVAAREAGVKLIAQQGF</sequence>
<feature type="transmembrane region" description="Helical" evidence="6">
    <location>
        <begin position="247"/>
        <end position="270"/>
    </location>
</feature>
<feature type="transmembrane region" description="Helical" evidence="6">
    <location>
        <begin position="204"/>
        <end position="227"/>
    </location>
</feature>
<gene>
    <name evidence="8" type="ORF">Y900_024710</name>
</gene>
<dbReference type="InterPro" id="IPR004841">
    <property type="entry name" value="AA-permease/SLC12A_dom"/>
</dbReference>
<dbReference type="PIRSF" id="PIRSF006060">
    <property type="entry name" value="AA_transporter"/>
    <property type="match status" value="1"/>
</dbReference>
<dbReference type="eggNOG" id="COG1113">
    <property type="taxonomic scope" value="Bacteria"/>
</dbReference>
<dbReference type="PANTHER" id="PTHR42770">
    <property type="entry name" value="AMINO ACID TRANSPORTER-RELATED"/>
    <property type="match status" value="1"/>
</dbReference>
<comment type="subcellular location">
    <subcellularLocation>
        <location evidence="1">Membrane</location>
        <topology evidence="1">Multi-pass membrane protein</topology>
    </subcellularLocation>
</comment>
<evidence type="ECO:0000256" key="2">
    <source>
        <dbReference type="ARBA" id="ARBA00009523"/>
    </source>
</evidence>
<comment type="similarity">
    <text evidence="2">Belongs to the amino acid-polyamine-organocation (APC) superfamily.</text>
</comment>
<evidence type="ECO:0000313" key="9">
    <source>
        <dbReference type="Proteomes" id="UP000022835"/>
    </source>
</evidence>
<evidence type="ECO:0000256" key="5">
    <source>
        <dbReference type="ARBA" id="ARBA00023136"/>
    </source>
</evidence>
<evidence type="ECO:0000256" key="4">
    <source>
        <dbReference type="ARBA" id="ARBA00022989"/>
    </source>
</evidence>
<dbReference type="Pfam" id="PF00324">
    <property type="entry name" value="AA_permease"/>
    <property type="match status" value="1"/>
</dbReference>
<dbReference type="InterPro" id="IPR050367">
    <property type="entry name" value="APC_superfamily"/>
</dbReference>
<evidence type="ECO:0000259" key="7">
    <source>
        <dbReference type="Pfam" id="PF00324"/>
    </source>
</evidence>
<dbReference type="GO" id="GO:0055085">
    <property type="term" value="P:transmembrane transport"/>
    <property type="evidence" value="ECO:0007669"/>
    <property type="project" value="InterPro"/>
</dbReference>
<feature type="transmembrane region" description="Helical" evidence="6">
    <location>
        <begin position="348"/>
        <end position="369"/>
    </location>
</feature>
<dbReference type="AlphaFoldDB" id="A0A064CQU3"/>
<keyword evidence="3 6" id="KW-0812">Transmembrane</keyword>
<accession>A0A064CQU3</accession>
<organism evidence="8 9">
    <name type="scientific">Mycolicibacterium aromaticivorans JS19b1 = JCM 16368</name>
    <dbReference type="NCBI Taxonomy" id="1440774"/>
    <lineage>
        <taxon>Bacteria</taxon>
        <taxon>Bacillati</taxon>
        <taxon>Actinomycetota</taxon>
        <taxon>Actinomycetes</taxon>
        <taxon>Mycobacteriales</taxon>
        <taxon>Mycobacteriaceae</taxon>
        <taxon>Mycolicibacterium</taxon>
    </lineage>
</organism>
<feature type="transmembrane region" description="Helical" evidence="6">
    <location>
        <begin position="443"/>
        <end position="464"/>
    </location>
</feature>
<feature type="transmembrane region" description="Helical" evidence="6">
    <location>
        <begin position="16"/>
        <end position="37"/>
    </location>
</feature>
<name>A0A064CQU3_9MYCO</name>
<feature type="transmembrane region" description="Helical" evidence="6">
    <location>
        <begin position="418"/>
        <end position="437"/>
    </location>
</feature>
<keyword evidence="9" id="KW-1185">Reference proteome</keyword>
<evidence type="ECO:0000256" key="6">
    <source>
        <dbReference type="SAM" id="Phobius"/>
    </source>
</evidence>
<dbReference type="STRING" id="1440774.Y900_024710"/>
<keyword evidence="5 6" id="KW-0472">Membrane</keyword>
<dbReference type="Gene3D" id="1.20.1740.10">
    <property type="entry name" value="Amino acid/polyamine transporter I"/>
    <property type="match status" value="1"/>
</dbReference>